<evidence type="ECO:0000313" key="2">
    <source>
        <dbReference type="EMBL" id="KAK0442208.1"/>
    </source>
</evidence>
<comment type="caution">
    <text evidence="2">The sequence shown here is derived from an EMBL/GenBank/DDBJ whole genome shotgun (WGS) entry which is preliminary data.</text>
</comment>
<dbReference type="AlphaFoldDB" id="A0AA39JGH7"/>
<evidence type="ECO:0000313" key="3">
    <source>
        <dbReference type="Proteomes" id="UP001175226"/>
    </source>
</evidence>
<sequence>MYHDKWFQTDIAFPFVAFSHEQIKASTTGGFLLASKDKFFDISERLLWVDDKVLEALSDRMRAGETVMPATPVEKDCFQLINNLDHVAYKVQGSLTSKKYMRNEAYSLMATEGAPSWYFTMAPSDHSHPICVYWVGNTVEFDPVLLEERDRVRAVTSNPVAAAHFFNFMVNLFIQHVLRPGDIALSGLFGDTAAYYSMVEQ</sequence>
<protein>
    <recommendedName>
        <fullName evidence="1">Helitron helicase-like domain-containing protein</fullName>
    </recommendedName>
</protein>
<dbReference type="Pfam" id="PF14214">
    <property type="entry name" value="Helitron_like_N"/>
    <property type="match status" value="1"/>
</dbReference>
<dbReference type="EMBL" id="JAUEPT010000027">
    <property type="protein sequence ID" value="KAK0442208.1"/>
    <property type="molecule type" value="Genomic_DNA"/>
</dbReference>
<feature type="non-terminal residue" evidence="2">
    <location>
        <position position="201"/>
    </location>
</feature>
<proteinExistence type="predicted"/>
<name>A0AA39JGH7_9AGAR</name>
<dbReference type="InterPro" id="IPR025476">
    <property type="entry name" value="Helitron_helicase-like"/>
</dbReference>
<keyword evidence="3" id="KW-1185">Reference proteome</keyword>
<organism evidence="2 3">
    <name type="scientific">Armillaria borealis</name>
    <dbReference type="NCBI Taxonomy" id="47425"/>
    <lineage>
        <taxon>Eukaryota</taxon>
        <taxon>Fungi</taxon>
        <taxon>Dikarya</taxon>
        <taxon>Basidiomycota</taxon>
        <taxon>Agaricomycotina</taxon>
        <taxon>Agaricomycetes</taxon>
        <taxon>Agaricomycetidae</taxon>
        <taxon>Agaricales</taxon>
        <taxon>Marasmiineae</taxon>
        <taxon>Physalacriaceae</taxon>
        <taxon>Armillaria</taxon>
    </lineage>
</organism>
<evidence type="ECO:0000259" key="1">
    <source>
        <dbReference type="Pfam" id="PF14214"/>
    </source>
</evidence>
<gene>
    <name evidence="2" type="ORF">EV421DRAFT_1662255</name>
</gene>
<accession>A0AA39JGH7</accession>
<dbReference type="Proteomes" id="UP001175226">
    <property type="component" value="Unassembled WGS sequence"/>
</dbReference>
<reference evidence="2" key="1">
    <citation type="submission" date="2023-06" db="EMBL/GenBank/DDBJ databases">
        <authorList>
            <consortium name="Lawrence Berkeley National Laboratory"/>
            <person name="Ahrendt S."/>
            <person name="Sahu N."/>
            <person name="Indic B."/>
            <person name="Wong-Bajracharya J."/>
            <person name="Merenyi Z."/>
            <person name="Ke H.-M."/>
            <person name="Monk M."/>
            <person name="Kocsube S."/>
            <person name="Drula E."/>
            <person name="Lipzen A."/>
            <person name="Balint B."/>
            <person name="Henrissat B."/>
            <person name="Andreopoulos B."/>
            <person name="Martin F.M."/>
            <person name="Harder C.B."/>
            <person name="Rigling D."/>
            <person name="Ford K.L."/>
            <person name="Foster G.D."/>
            <person name="Pangilinan J."/>
            <person name="Papanicolaou A."/>
            <person name="Barry K."/>
            <person name="LaButti K."/>
            <person name="Viragh M."/>
            <person name="Koriabine M."/>
            <person name="Yan M."/>
            <person name="Riley R."/>
            <person name="Champramary S."/>
            <person name="Plett K.L."/>
            <person name="Tsai I.J."/>
            <person name="Slot J."/>
            <person name="Sipos G."/>
            <person name="Plett J."/>
            <person name="Nagy L.G."/>
            <person name="Grigoriev I.V."/>
        </authorList>
    </citation>
    <scope>NUCLEOTIDE SEQUENCE</scope>
    <source>
        <strain evidence="2">FPL87.14</strain>
    </source>
</reference>
<feature type="domain" description="Helitron helicase-like" evidence="1">
    <location>
        <begin position="7"/>
        <end position="200"/>
    </location>
</feature>